<dbReference type="Pfam" id="PF01276">
    <property type="entry name" value="OKR_DC_1"/>
    <property type="match status" value="1"/>
</dbReference>
<evidence type="ECO:0000259" key="4">
    <source>
        <dbReference type="PROSITE" id="PS00703"/>
    </source>
</evidence>
<dbReference type="AlphaFoldDB" id="A0A376MS04"/>
<organism evidence="5 6">
    <name type="scientific">Escherichia coli</name>
    <dbReference type="NCBI Taxonomy" id="562"/>
    <lineage>
        <taxon>Bacteria</taxon>
        <taxon>Pseudomonadati</taxon>
        <taxon>Pseudomonadota</taxon>
        <taxon>Gammaproteobacteria</taxon>
        <taxon>Enterobacterales</taxon>
        <taxon>Enterobacteriaceae</taxon>
        <taxon>Escherichia</taxon>
    </lineage>
</organism>
<dbReference type="InterPro" id="IPR050106">
    <property type="entry name" value="HistidinolP_aminotransfase"/>
</dbReference>
<dbReference type="SUPFAM" id="SSF53383">
    <property type="entry name" value="PLP-dependent transferases"/>
    <property type="match status" value="1"/>
</dbReference>
<dbReference type="InterPro" id="IPR015424">
    <property type="entry name" value="PyrdxlP-dep_Trfase"/>
</dbReference>
<reference evidence="5 6" key="1">
    <citation type="submission" date="2018-06" db="EMBL/GenBank/DDBJ databases">
        <authorList>
            <consortium name="Pathogen Informatics"/>
            <person name="Doyle S."/>
        </authorList>
    </citation>
    <scope>NUCLEOTIDE SEQUENCE [LARGE SCALE GENOMIC DNA]</scope>
    <source>
        <strain evidence="5 6">NCTC11112</strain>
    </source>
</reference>
<feature type="domain" description="Orn/Lys/Arg decarboxylases family 1 pyridoxal-P attachment site" evidence="4">
    <location>
        <begin position="195"/>
        <end position="209"/>
    </location>
</feature>
<dbReference type="EMBL" id="UGAW01000001">
    <property type="protein sequence ID" value="STG52940.1"/>
    <property type="molecule type" value="Genomic_DNA"/>
</dbReference>
<dbReference type="GO" id="GO:0008483">
    <property type="term" value="F:transaminase activity"/>
    <property type="evidence" value="ECO:0007669"/>
    <property type="project" value="UniProtKB-KW"/>
</dbReference>
<dbReference type="InterPro" id="IPR000310">
    <property type="entry name" value="Orn/Lys/Arg_deCO2ase_major_dom"/>
</dbReference>
<dbReference type="GO" id="GO:0008923">
    <property type="term" value="F:lysine decarboxylase activity"/>
    <property type="evidence" value="ECO:0007669"/>
    <property type="project" value="UniProtKB-EC"/>
</dbReference>
<dbReference type="Proteomes" id="UP000254817">
    <property type="component" value="Unassembled WGS sequence"/>
</dbReference>
<keyword evidence="1" id="KW-0032">Aminotransferase</keyword>
<dbReference type="PANTHER" id="PTHR43643:SF5">
    <property type="entry name" value="CONSTITUTIVE LYSINE DECARBOXYLASE"/>
    <property type="match status" value="1"/>
</dbReference>
<evidence type="ECO:0000256" key="1">
    <source>
        <dbReference type="ARBA" id="ARBA00022576"/>
    </source>
</evidence>
<protein>
    <submittedName>
        <fullName evidence="5">Lysine decarboxylase, constitutive</fullName>
        <ecNumber evidence="5">4.1.1.18</ecNumber>
    </submittedName>
</protein>
<evidence type="ECO:0000313" key="5">
    <source>
        <dbReference type="EMBL" id="STG52940.1"/>
    </source>
</evidence>
<gene>
    <name evidence="5" type="primary">ldcC_2</name>
    <name evidence="5" type="ORF">NCTC11112_03462</name>
</gene>
<evidence type="ECO:0000256" key="3">
    <source>
        <dbReference type="ARBA" id="ARBA00022898"/>
    </source>
</evidence>
<dbReference type="Gene3D" id="3.40.640.10">
    <property type="entry name" value="Type I PLP-dependent aspartate aminotransferase-like (Major domain)"/>
    <property type="match status" value="1"/>
</dbReference>
<keyword evidence="2" id="KW-0808">Transferase</keyword>
<evidence type="ECO:0000256" key="2">
    <source>
        <dbReference type="ARBA" id="ARBA00022679"/>
    </source>
</evidence>
<keyword evidence="5" id="KW-0456">Lyase</keyword>
<dbReference type="InterPro" id="IPR015421">
    <property type="entry name" value="PyrdxlP-dep_Trfase_major"/>
</dbReference>
<proteinExistence type="predicted"/>
<dbReference type="EC" id="4.1.1.18" evidence="5"/>
<name>A0A376MS04_ECOLX</name>
<keyword evidence="3" id="KW-0663">Pyridoxal phosphate</keyword>
<evidence type="ECO:0000313" key="6">
    <source>
        <dbReference type="Proteomes" id="UP000254817"/>
    </source>
</evidence>
<dbReference type="PROSITE" id="PS00703">
    <property type="entry name" value="OKR_DC_1"/>
    <property type="match status" value="1"/>
</dbReference>
<sequence>MIFSAGILLRLMSLFRLPSLVRCSTTPGHTWKQKSTSRGLLTRNRVISLPTEHRRRTKIVGMYAAPSGSTLLIDRNCHKSLAHLLMMNDVVPVWLKPTRNALGILGGIPRREFSRDSIEEKVAATTQAQWPVHAVITNSTYDGLLYNTDWIKQTLDVPSIHFDSAWVPYTHFHPIYQGKSGMSGERVAGKVIFETQSTHKMLAALSQASLIHIKGEYDEEAFNEAFMMHTTTSPSYPIVASVETAAAMLRGNPGQTAD</sequence>
<accession>A0A376MS04</accession>
<dbReference type="PANTHER" id="PTHR43643">
    <property type="entry name" value="HISTIDINOL-PHOSPHATE AMINOTRANSFERASE 2"/>
    <property type="match status" value="1"/>
</dbReference>